<comment type="caution">
    <text evidence="1">The sequence shown here is derived from an EMBL/GenBank/DDBJ whole genome shotgun (WGS) entry which is preliminary data.</text>
</comment>
<dbReference type="Gene3D" id="3.40.50.150">
    <property type="entry name" value="Vaccinia Virus protein VP39"/>
    <property type="match status" value="1"/>
</dbReference>
<reference evidence="1 2" key="1">
    <citation type="journal article" date="2020" name="Int. J. Syst. Evol. Microbiol.">
        <title>Reclassification of Streptomyces castelarensis and Streptomyces sporoclivatus as later heterotypic synonyms of Streptomyces antimycoticus.</title>
        <authorList>
            <person name="Komaki H."/>
            <person name="Tamura T."/>
        </authorList>
    </citation>
    <scope>NUCLEOTIDE SEQUENCE [LARGE SCALE GENOMIC DNA]</scope>
    <source>
        <strain evidence="1 2">NBRC 13459</strain>
    </source>
</reference>
<accession>A0A4D4KSH9</accession>
<organism evidence="1 2">
    <name type="scientific">Streptomyces violaceusniger</name>
    <dbReference type="NCBI Taxonomy" id="68280"/>
    <lineage>
        <taxon>Bacteria</taxon>
        <taxon>Bacillati</taxon>
        <taxon>Actinomycetota</taxon>
        <taxon>Actinomycetes</taxon>
        <taxon>Kitasatosporales</taxon>
        <taxon>Streptomycetaceae</taxon>
        <taxon>Streptomyces</taxon>
        <taxon>Streptomyces violaceusniger group</taxon>
    </lineage>
</organism>
<dbReference type="AlphaFoldDB" id="A0A4D4KSH9"/>
<dbReference type="Proteomes" id="UP000301309">
    <property type="component" value="Unassembled WGS sequence"/>
</dbReference>
<dbReference type="SUPFAM" id="SSF53335">
    <property type="entry name" value="S-adenosyl-L-methionine-dependent methyltransferases"/>
    <property type="match status" value="1"/>
</dbReference>
<dbReference type="EMBL" id="BJHW01000001">
    <property type="protein sequence ID" value="GDY49836.1"/>
    <property type="molecule type" value="Genomic_DNA"/>
</dbReference>
<dbReference type="InterPro" id="IPR029063">
    <property type="entry name" value="SAM-dependent_MTases_sf"/>
</dbReference>
<protein>
    <submittedName>
        <fullName evidence="1">Uncharacterized protein</fullName>
    </submittedName>
</protein>
<name>A0A4D4KSH9_STRVO</name>
<evidence type="ECO:0000313" key="2">
    <source>
        <dbReference type="Proteomes" id="UP000301309"/>
    </source>
</evidence>
<keyword evidence="2" id="KW-1185">Reference proteome</keyword>
<evidence type="ECO:0000313" key="1">
    <source>
        <dbReference type="EMBL" id="GDY49836.1"/>
    </source>
</evidence>
<sequence length="167" mass="18091">MGALCYLPDLDRWAGVVAELLSPGGRLYVVEFHPLLNSRHGAATGEAARAGRRDARRRAVLWGRRARRADRRWVPVRWLTLYARSRQVPASLAAVVISTVTVWAFARGGSGGPGDPRLPALALAAGAMALSTGLSGQDLALDRTAAIRWAPRRAVHVPSLSRARSRR</sequence>
<gene>
    <name evidence="1" type="ORF">SVIO_004590</name>
</gene>
<proteinExistence type="predicted"/>